<protein>
    <recommendedName>
        <fullName evidence="4">Carboxypeptidase regulatory-like domain-containing protein</fullName>
    </recommendedName>
</protein>
<evidence type="ECO:0000256" key="1">
    <source>
        <dbReference type="SAM" id="Phobius"/>
    </source>
</evidence>
<keyword evidence="1" id="KW-0812">Transmembrane</keyword>
<dbReference type="SUPFAM" id="SSF49464">
    <property type="entry name" value="Carboxypeptidase regulatory domain-like"/>
    <property type="match status" value="1"/>
</dbReference>
<sequence length="143" mass="15545">MFSDESASVGLPIRIVVLTIIGMIGMYAILSAVTSTPFVPDTMFASSNCSSFNISDTINDSPELIVNVFDNDGREIGGANVVIWGPSMEKAVGGITDHNGEFQYKLVNISLPQGKTEGYLSLKVMQEGYLDHSNDYFVKVRKV</sequence>
<gene>
    <name evidence="2" type="ORF">SAMN04488696_1476</name>
</gene>
<feature type="transmembrane region" description="Helical" evidence="1">
    <location>
        <begin position="12"/>
        <end position="33"/>
    </location>
</feature>
<dbReference type="RefSeq" id="WP_091935411.1">
    <property type="nucleotide sequence ID" value="NZ_FOUJ01000002.1"/>
</dbReference>
<accession>A0A1I4RB37</accession>
<evidence type="ECO:0008006" key="4">
    <source>
        <dbReference type="Google" id="ProtNLM"/>
    </source>
</evidence>
<dbReference type="STRING" id="487685.SAMN04488696_1476"/>
<dbReference type="AlphaFoldDB" id="A0A1I4RB37"/>
<keyword evidence="3" id="KW-1185">Reference proteome</keyword>
<keyword evidence="1" id="KW-1133">Transmembrane helix</keyword>
<dbReference type="InterPro" id="IPR008969">
    <property type="entry name" value="CarboxyPept-like_regulatory"/>
</dbReference>
<evidence type="ECO:0000313" key="3">
    <source>
        <dbReference type="Proteomes" id="UP000198535"/>
    </source>
</evidence>
<proteinExistence type="predicted"/>
<dbReference type="EMBL" id="FOUJ01000002">
    <property type="protein sequence ID" value="SFM49518.1"/>
    <property type="molecule type" value="Genomic_DNA"/>
</dbReference>
<keyword evidence="1" id="KW-0472">Membrane</keyword>
<name>A0A1I4RB37_9EURY</name>
<evidence type="ECO:0000313" key="2">
    <source>
        <dbReference type="EMBL" id="SFM49518.1"/>
    </source>
</evidence>
<organism evidence="2 3">
    <name type="scientific">Methanolobus profundi</name>
    <dbReference type="NCBI Taxonomy" id="487685"/>
    <lineage>
        <taxon>Archaea</taxon>
        <taxon>Methanobacteriati</taxon>
        <taxon>Methanobacteriota</taxon>
        <taxon>Stenosarchaea group</taxon>
        <taxon>Methanomicrobia</taxon>
        <taxon>Methanosarcinales</taxon>
        <taxon>Methanosarcinaceae</taxon>
        <taxon>Methanolobus</taxon>
    </lineage>
</organism>
<dbReference type="OrthoDB" id="136107at2157"/>
<reference evidence="3" key="1">
    <citation type="submission" date="2016-10" db="EMBL/GenBank/DDBJ databases">
        <authorList>
            <person name="Varghese N."/>
            <person name="Submissions S."/>
        </authorList>
    </citation>
    <scope>NUCLEOTIDE SEQUENCE [LARGE SCALE GENOMIC DNA]</scope>
    <source>
        <strain evidence="3">Mob M</strain>
    </source>
</reference>
<dbReference type="Proteomes" id="UP000198535">
    <property type="component" value="Unassembled WGS sequence"/>
</dbReference>